<dbReference type="EMBL" id="FRAG01000051">
    <property type="protein sequence ID" value="SHK37065.1"/>
    <property type="molecule type" value="Genomic_DNA"/>
</dbReference>
<feature type="domain" description="ABC transmembrane type-1" evidence="8">
    <location>
        <begin position="81"/>
        <end position="296"/>
    </location>
</feature>
<dbReference type="PANTHER" id="PTHR43227">
    <property type="entry name" value="BLL4140 PROTEIN"/>
    <property type="match status" value="1"/>
</dbReference>
<evidence type="ECO:0000256" key="2">
    <source>
        <dbReference type="ARBA" id="ARBA00022448"/>
    </source>
</evidence>
<dbReference type="GO" id="GO:0005886">
    <property type="term" value="C:plasma membrane"/>
    <property type="evidence" value="ECO:0007669"/>
    <property type="project" value="UniProtKB-SubCell"/>
</dbReference>
<dbReference type="STRING" id="1121301.SAMN02745912_03107"/>
<comment type="subcellular location">
    <subcellularLocation>
        <location evidence="1 7">Cell membrane</location>
        <topology evidence="1 7">Multi-pass membrane protein</topology>
    </subcellularLocation>
</comment>
<evidence type="ECO:0000256" key="4">
    <source>
        <dbReference type="ARBA" id="ARBA00022692"/>
    </source>
</evidence>
<keyword evidence="10" id="KW-1185">Reference proteome</keyword>
<feature type="transmembrane region" description="Helical" evidence="7">
    <location>
        <begin position="85"/>
        <end position="105"/>
    </location>
</feature>
<dbReference type="GO" id="GO:0055085">
    <property type="term" value="P:transmembrane transport"/>
    <property type="evidence" value="ECO:0007669"/>
    <property type="project" value="InterPro"/>
</dbReference>
<feature type="transmembrane region" description="Helical" evidence="7">
    <location>
        <begin position="225"/>
        <end position="243"/>
    </location>
</feature>
<evidence type="ECO:0000256" key="1">
    <source>
        <dbReference type="ARBA" id="ARBA00004651"/>
    </source>
</evidence>
<name>A0A1M6RWZ1_PARC5</name>
<comment type="similarity">
    <text evidence="7">Belongs to the binding-protein-dependent transport system permease family.</text>
</comment>
<evidence type="ECO:0000256" key="3">
    <source>
        <dbReference type="ARBA" id="ARBA00022475"/>
    </source>
</evidence>
<feature type="transmembrane region" description="Helical" evidence="7">
    <location>
        <begin position="275"/>
        <end position="293"/>
    </location>
</feature>
<feature type="transmembrane region" description="Helical" evidence="7">
    <location>
        <begin position="23"/>
        <end position="42"/>
    </location>
</feature>
<accession>A0A1M6RWZ1</accession>
<proteinExistence type="inferred from homology"/>
<dbReference type="RefSeq" id="WP_073152086.1">
    <property type="nucleotide sequence ID" value="NZ_FRAG01000051.1"/>
</dbReference>
<evidence type="ECO:0000259" key="8">
    <source>
        <dbReference type="PROSITE" id="PS50928"/>
    </source>
</evidence>
<evidence type="ECO:0000256" key="7">
    <source>
        <dbReference type="RuleBase" id="RU363032"/>
    </source>
</evidence>
<dbReference type="InterPro" id="IPR035906">
    <property type="entry name" value="MetI-like_sf"/>
</dbReference>
<gene>
    <name evidence="9" type="ORF">SAMN02745912_03107</name>
</gene>
<protein>
    <submittedName>
        <fullName evidence="9">Putative aldouronate transport system permease protein</fullName>
    </submittedName>
</protein>
<evidence type="ECO:0000313" key="10">
    <source>
        <dbReference type="Proteomes" id="UP000184465"/>
    </source>
</evidence>
<dbReference type="PANTHER" id="PTHR43227:SF11">
    <property type="entry name" value="BLL4140 PROTEIN"/>
    <property type="match status" value="1"/>
</dbReference>
<dbReference type="Pfam" id="PF00528">
    <property type="entry name" value="BPD_transp_1"/>
    <property type="match status" value="1"/>
</dbReference>
<organism evidence="9 10">
    <name type="scientific">Paramaledivibacter caminithermalis (strain DSM 15212 / CIP 107654 / DViRD3)</name>
    <name type="common">Clostridium caminithermale</name>
    <dbReference type="NCBI Taxonomy" id="1121301"/>
    <lineage>
        <taxon>Bacteria</taxon>
        <taxon>Bacillati</taxon>
        <taxon>Bacillota</taxon>
        <taxon>Clostridia</taxon>
        <taxon>Peptostreptococcales</taxon>
        <taxon>Caminicellaceae</taxon>
        <taxon>Paramaledivibacter</taxon>
    </lineage>
</organism>
<dbReference type="SUPFAM" id="SSF161098">
    <property type="entry name" value="MetI-like"/>
    <property type="match status" value="1"/>
</dbReference>
<keyword evidence="6 7" id="KW-0472">Membrane</keyword>
<keyword evidence="3" id="KW-1003">Cell membrane</keyword>
<feature type="transmembrane region" description="Helical" evidence="7">
    <location>
        <begin position="117"/>
        <end position="140"/>
    </location>
</feature>
<dbReference type="Gene3D" id="1.10.3720.10">
    <property type="entry name" value="MetI-like"/>
    <property type="match status" value="1"/>
</dbReference>
<dbReference type="AlphaFoldDB" id="A0A1M6RWZ1"/>
<dbReference type="CDD" id="cd06261">
    <property type="entry name" value="TM_PBP2"/>
    <property type="match status" value="1"/>
</dbReference>
<evidence type="ECO:0000313" key="9">
    <source>
        <dbReference type="EMBL" id="SHK37065.1"/>
    </source>
</evidence>
<dbReference type="InterPro" id="IPR000515">
    <property type="entry name" value="MetI-like"/>
</dbReference>
<keyword evidence="4 7" id="KW-0812">Transmembrane</keyword>
<dbReference type="Proteomes" id="UP000184465">
    <property type="component" value="Unassembled WGS sequence"/>
</dbReference>
<dbReference type="OrthoDB" id="384651at2"/>
<feature type="transmembrane region" description="Helical" evidence="7">
    <location>
        <begin position="186"/>
        <end position="204"/>
    </location>
</feature>
<evidence type="ECO:0000256" key="5">
    <source>
        <dbReference type="ARBA" id="ARBA00022989"/>
    </source>
</evidence>
<reference evidence="9 10" key="1">
    <citation type="submission" date="2016-11" db="EMBL/GenBank/DDBJ databases">
        <authorList>
            <person name="Jaros S."/>
            <person name="Januszkiewicz K."/>
            <person name="Wedrychowicz H."/>
        </authorList>
    </citation>
    <scope>NUCLEOTIDE SEQUENCE [LARGE SCALE GENOMIC DNA]</scope>
    <source>
        <strain evidence="9 10">DSM 15212</strain>
    </source>
</reference>
<keyword evidence="5 7" id="KW-1133">Transmembrane helix</keyword>
<evidence type="ECO:0000256" key="6">
    <source>
        <dbReference type="ARBA" id="ARBA00023136"/>
    </source>
</evidence>
<dbReference type="PROSITE" id="PS50928">
    <property type="entry name" value="ABC_TM1"/>
    <property type="match status" value="1"/>
</dbReference>
<keyword evidence="2 7" id="KW-0813">Transport</keyword>
<sequence>MQNLLSPKKRNPKRIINKLKEDWILYLLIAPCILYFILFHYFPLIGMKLAFEDYRIIGDNVFVGFKHFNTLFKSPAFFKVLKNTVIISTMKILICFPIPIVLSLLINEIRSSKYRKYVQSVVYLPHFLSWVVIAGIWISLLSTSTGAVNQIIEAFNGTPVDYMTSKKHIRWVLVFSEMWRSAGWDSIIYLAAITKISYSLYEAAMVEGANRWQQTIHITLPELRATIVTVFILNLGFFMNAGFDQVYNMMNDSVISVVDILDTYVYRVGLANGQYAYATAASLFKGVIGIILISSTHMISKKLTGKGIW</sequence>
<dbReference type="InterPro" id="IPR050809">
    <property type="entry name" value="UgpAE/MalFG_permease"/>
</dbReference>